<evidence type="ECO:0000256" key="12">
    <source>
        <dbReference type="SAM" id="MobiDB-lite"/>
    </source>
</evidence>
<feature type="domain" description="C2H2-type" evidence="13">
    <location>
        <begin position="332"/>
        <end position="359"/>
    </location>
</feature>
<keyword evidence="3" id="KW-0479">Metal-binding</keyword>
<evidence type="ECO:0000313" key="14">
    <source>
        <dbReference type="EMBL" id="KAK3599969.1"/>
    </source>
</evidence>
<feature type="region of interest" description="Disordered" evidence="12">
    <location>
        <begin position="191"/>
        <end position="236"/>
    </location>
</feature>
<keyword evidence="7" id="KW-0805">Transcription regulation</keyword>
<dbReference type="FunFam" id="3.30.160.60:FF:000450">
    <property type="entry name" value="PR domain zinc finger protein 14"/>
    <property type="match status" value="1"/>
</dbReference>
<dbReference type="EMBL" id="JAEAOA010000768">
    <property type="protein sequence ID" value="KAK3599969.1"/>
    <property type="molecule type" value="Genomic_DNA"/>
</dbReference>
<dbReference type="FunFam" id="3.30.160.60:FF:001532">
    <property type="entry name" value="Zinc finger protein 483"/>
    <property type="match status" value="1"/>
</dbReference>
<dbReference type="PROSITE" id="PS50157">
    <property type="entry name" value="ZINC_FINGER_C2H2_2"/>
    <property type="match status" value="6"/>
</dbReference>
<dbReference type="Gene3D" id="2.170.270.10">
    <property type="entry name" value="SET domain"/>
    <property type="match status" value="1"/>
</dbReference>
<keyword evidence="8" id="KW-0238">DNA-binding</keyword>
<reference evidence="14" key="1">
    <citation type="journal article" date="2021" name="Genome Biol. Evol.">
        <title>A High-Quality Reference Genome for a Parasitic Bivalve with Doubly Uniparental Inheritance (Bivalvia: Unionida).</title>
        <authorList>
            <person name="Smith C.H."/>
        </authorList>
    </citation>
    <scope>NUCLEOTIDE SEQUENCE</scope>
    <source>
        <strain evidence="14">CHS0354</strain>
    </source>
</reference>
<dbReference type="PROSITE" id="PS00028">
    <property type="entry name" value="ZINC_FINGER_C2H2_1"/>
    <property type="match status" value="6"/>
</dbReference>
<dbReference type="InterPro" id="IPR050331">
    <property type="entry name" value="Zinc_finger"/>
</dbReference>
<evidence type="ECO:0000256" key="3">
    <source>
        <dbReference type="ARBA" id="ARBA00022723"/>
    </source>
</evidence>
<evidence type="ECO:0000256" key="9">
    <source>
        <dbReference type="ARBA" id="ARBA00023163"/>
    </source>
</evidence>
<dbReference type="GO" id="GO:0003677">
    <property type="term" value="F:DNA binding"/>
    <property type="evidence" value="ECO:0007669"/>
    <property type="project" value="UniProtKB-KW"/>
</dbReference>
<dbReference type="FunFam" id="3.30.160.60:FF:000446">
    <property type="entry name" value="Zinc finger protein"/>
    <property type="match status" value="1"/>
</dbReference>
<evidence type="ECO:0000256" key="6">
    <source>
        <dbReference type="ARBA" id="ARBA00022833"/>
    </source>
</evidence>
<keyword evidence="5 11" id="KW-0863">Zinc-finger</keyword>
<feature type="compositionally biased region" description="Basic and acidic residues" evidence="12">
    <location>
        <begin position="199"/>
        <end position="220"/>
    </location>
</feature>
<dbReference type="InterPro" id="IPR046341">
    <property type="entry name" value="SET_dom_sf"/>
</dbReference>
<dbReference type="CDD" id="cd10534">
    <property type="entry name" value="PR-SET_PRDM-like"/>
    <property type="match status" value="1"/>
</dbReference>
<dbReference type="InterPro" id="IPR001214">
    <property type="entry name" value="SET_dom"/>
</dbReference>
<dbReference type="InterPro" id="IPR036236">
    <property type="entry name" value="Znf_C2H2_sf"/>
</dbReference>
<evidence type="ECO:0000256" key="1">
    <source>
        <dbReference type="ARBA" id="ARBA00004123"/>
    </source>
</evidence>
<feature type="domain" description="C2H2-type" evidence="13">
    <location>
        <begin position="276"/>
        <end position="303"/>
    </location>
</feature>
<evidence type="ECO:0000256" key="7">
    <source>
        <dbReference type="ARBA" id="ARBA00023015"/>
    </source>
</evidence>
<dbReference type="SMART" id="SM00355">
    <property type="entry name" value="ZnF_C2H2"/>
    <property type="match status" value="6"/>
</dbReference>
<dbReference type="GO" id="GO:0008270">
    <property type="term" value="F:zinc ion binding"/>
    <property type="evidence" value="ECO:0007669"/>
    <property type="project" value="UniProtKB-KW"/>
</dbReference>
<dbReference type="PANTHER" id="PTHR16515:SF49">
    <property type="entry name" value="GASTRULA ZINC FINGER PROTEIN XLCGF49.1-LIKE-RELATED"/>
    <property type="match status" value="1"/>
</dbReference>
<keyword evidence="6" id="KW-0862">Zinc</keyword>
<keyword evidence="4" id="KW-0677">Repeat</keyword>
<feature type="compositionally biased region" description="Pro residues" evidence="12">
    <location>
        <begin position="223"/>
        <end position="233"/>
    </location>
</feature>
<evidence type="ECO:0000259" key="13">
    <source>
        <dbReference type="PROSITE" id="PS50157"/>
    </source>
</evidence>
<reference evidence="14" key="3">
    <citation type="submission" date="2023-05" db="EMBL/GenBank/DDBJ databases">
        <authorList>
            <person name="Smith C.H."/>
        </authorList>
    </citation>
    <scope>NUCLEOTIDE SEQUENCE</scope>
    <source>
        <strain evidence="14">CHS0354</strain>
        <tissue evidence="14">Mantle</tissue>
    </source>
</reference>
<dbReference type="FunFam" id="3.30.160.60:FF:000761">
    <property type="entry name" value="Zinc finger protein 449"/>
    <property type="match status" value="1"/>
</dbReference>
<dbReference type="InterPro" id="IPR013087">
    <property type="entry name" value="Znf_C2H2_type"/>
</dbReference>
<dbReference type="GO" id="GO:0005634">
    <property type="term" value="C:nucleus"/>
    <property type="evidence" value="ECO:0007669"/>
    <property type="project" value="UniProtKB-SubCell"/>
</dbReference>
<feature type="domain" description="C2H2-type" evidence="13">
    <location>
        <begin position="304"/>
        <end position="331"/>
    </location>
</feature>
<protein>
    <recommendedName>
        <fullName evidence="13">C2H2-type domain-containing protein</fullName>
    </recommendedName>
</protein>
<feature type="domain" description="C2H2-type" evidence="13">
    <location>
        <begin position="388"/>
        <end position="415"/>
    </location>
</feature>
<dbReference type="PANTHER" id="PTHR16515">
    <property type="entry name" value="PR DOMAIN ZINC FINGER PROTEIN"/>
    <property type="match status" value="1"/>
</dbReference>
<feature type="domain" description="C2H2-type" evidence="13">
    <location>
        <begin position="248"/>
        <end position="275"/>
    </location>
</feature>
<accession>A0AAE0W3Q9</accession>
<gene>
    <name evidence="14" type="ORF">CHS0354_012622</name>
</gene>
<dbReference type="Proteomes" id="UP001195483">
    <property type="component" value="Unassembled WGS sequence"/>
</dbReference>
<dbReference type="Pfam" id="PF00096">
    <property type="entry name" value="zf-C2H2"/>
    <property type="match status" value="3"/>
</dbReference>
<keyword evidence="15" id="KW-1185">Reference proteome</keyword>
<evidence type="ECO:0000256" key="8">
    <source>
        <dbReference type="ARBA" id="ARBA00023125"/>
    </source>
</evidence>
<evidence type="ECO:0000256" key="2">
    <source>
        <dbReference type="ARBA" id="ARBA00006991"/>
    </source>
</evidence>
<reference evidence="14" key="2">
    <citation type="journal article" date="2021" name="Genome Biol. Evol.">
        <title>Developing a high-quality reference genome for a parasitic bivalve with doubly uniparental inheritance (Bivalvia: Unionida).</title>
        <authorList>
            <person name="Smith C.H."/>
        </authorList>
    </citation>
    <scope>NUCLEOTIDE SEQUENCE</scope>
    <source>
        <strain evidence="14">CHS0354</strain>
        <tissue evidence="14">Mantle</tissue>
    </source>
</reference>
<name>A0AAE0W3Q9_9BIVA</name>
<comment type="similarity">
    <text evidence="2">Belongs to the krueppel C2H2-type zinc-finger protein family.</text>
</comment>
<dbReference type="Pfam" id="PF21549">
    <property type="entry name" value="PRDM2_PR"/>
    <property type="match status" value="1"/>
</dbReference>
<dbReference type="AlphaFoldDB" id="A0AAE0W3Q9"/>
<dbReference type="Gene3D" id="3.30.160.60">
    <property type="entry name" value="Classic Zinc Finger"/>
    <property type="match status" value="6"/>
</dbReference>
<sequence>MYTCILMPEEFSLVLTLHPNPKNILEMNVALWSNERLLPGSLFYPDKGSIKLENLEVYSHLKYDDIRNKYGNHDDIIVVDDKEVRHCNWVRFLKSTTSIQEANMVGVLVKGHPVFQTIRTILPNEEITAYMDDSNSDAESEPEPVSSIVDRVSSPECLTIKQELICPPEHGLLNLLTSPITRDDDCKSSISDVTYSGDESDKPGSVEHDTAMHSPMDLRKSMPSPPTTPPEPSLPVKTIKRNRERTWLPCEVCGKKFDRPSLLKRHMRTHTGEKPHACDVCGKAFSTSSSLNTHRRIHSGEKPHECNVCGKRFTASSNLYYHRMTHNKEKPHKCKLCEKSFPTPGDLRSHMYVHNGSWPFRCEICNRGFSKQTNLRNHVLLHSGDKPHECPVCLKKFALQCNLKTHAKVHEAERQSECARCKNQFTGSSSDLCSDCNAIYKISSTKHTPTKKTVTDFSISRLTDTGDNKQDQDSPSRYTDHCESRMIATNIFSPTLPYISPPLSSDTCISPRTIGEHTSLPVFHKMPGFGLVRSPEFGHMKSLLHSGSHLLQHSSFYSQGLDPFTDNYLKYAGALPTAFIWPGVMAK</sequence>
<proteinExistence type="inferred from homology"/>
<dbReference type="FunFam" id="3.30.160.60:FF:000100">
    <property type="entry name" value="Zinc finger 45-like"/>
    <property type="match status" value="1"/>
</dbReference>
<comment type="caution">
    <text evidence="14">The sequence shown here is derived from an EMBL/GenBank/DDBJ whole genome shotgun (WGS) entry which is preliminary data.</text>
</comment>
<comment type="subcellular location">
    <subcellularLocation>
        <location evidence="1">Nucleus</location>
    </subcellularLocation>
</comment>
<organism evidence="14 15">
    <name type="scientific">Potamilus streckersoni</name>
    <dbReference type="NCBI Taxonomy" id="2493646"/>
    <lineage>
        <taxon>Eukaryota</taxon>
        <taxon>Metazoa</taxon>
        <taxon>Spiralia</taxon>
        <taxon>Lophotrochozoa</taxon>
        <taxon>Mollusca</taxon>
        <taxon>Bivalvia</taxon>
        <taxon>Autobranchia</taxon>
        <taxon>Heteroconchia</taxon>
        <taxon>Palaeoheterodonta</taxon>
        <taxon>Unionida</taxon>
        <taxon>Unionoidea</taxon>
        <taxon>Unionidae</taxon>
        <taxon>Ambleminae</taxon>
        <taxon>Lampsilini</taxon>
        <taxon>Potamilus</taxon>
    </lineage>
</organism>
<keyword evidence="10" id="KW-0539">Nucleus</keyword>
<dbReference type="SUPFAM" id="SSF57667">
    <property type="entry name" value="beta-beta-alpha zinc fingers"/>
    <property type="match status" value="3"/>
</dbReference>
<evidence type="ECO:0000313" key="15">
    <source>
        <dbReference type="Proteomes" id="UP001195483"/>
    </source>
</evidence>
<feature type="domain" description="C2H2-type" evidence="13">
    <location>
        <begin position="360"/>
        <end position="387"/>
    </location>
</feature>
<keyword evidence="9" id="KW-0804">Transcription</keyword>
<evidence type="ECO:0000256" key="10">
    <source>
        <dbReference type="ARBA" id="ARBA00023242"/>
    </source>
</evidence>
<evidence type="ECO:0000256" key="4">
    <source>
        <dbReference type="ARBA" id="ARBA00022737"/>
    </source>
</evidence>
<evidence type="ECO:0000256" key="5">
    <source>
        <dbReference type="ARBA" id="ARBA00022771"/>
    </source>
</evidence>
<evidence type="ECO:0000256" key="11">
    <source>
        <dbReference type="PROSITE-ProRule" id="PRU00042"/>
    </source>
</evidence>
<dbReference type="GO" id="GO:0010468">
    <property type="term" value="P:regulation of gene expression"/>
    <property type="evidence" value="ECO:0007669"/>
    <property type="project" value="TreeGrafter"/>
</dbReference>
<dbReference type="Pfam" id="PF13465">
    <property type="entry name" value="zf-H2C2_2"/>
    <property type="match status" value="1"/>
</dbReference>